<evidence type="ECO:0008006" key="3">
    <source>
        <dbReference type="Google" id="ProtNLM"/>
    </source>
</evidence>
<evidence type="ECO:0000313" key="1">
    <source>
        <dbReference type="EMBL" id="KKS12674.1"/>
    </source>
</evidence>
<dbReference type="Proteomes" id="UP000034753">
    <property type="component" value="Unassembled WGS sequence"/>
</dbReference>
<dbReference type="SUPFAM" id="SSF51445">
    <property type="entry name" value="(Trans)glycosidases"/>
    <property type="match status" value="1"/>
</dbReference>
<proteinExistence type="predicted"/>
<dbReference type="InterPro" id="IPR013783">
    <property type="entry name" value="Ig-like_fold"/>
</dbReference>
<dbReference type="InterPro" id="IPR017853">
    <property type="entry name" value="GH"/>
</dbReference>
<dbReference type="AlphaFoldDB" id="A0A0G0WIE2"/>
<reference evidence="1 2" key="1">
    <citation type="journal article" date="2015" name="Nature">
        <title>rRNA introns, odd ribosomes, and small enigmatic genomes across a large radiation of phyla.</title>
        <authorList>
            <person name="Brown C.T."/>
            <person name="Hug L.A."/>
            <person name="Thomas B.C."/>
            <person name="Sharon I."/>
            <person name="Castelle C.J."/>
            <person name="Singh A."/>
            <person name="Wilkins M.J."/>
            <person name="Williams K.H."/>
            <person name="Banfield J.F."/>
        </authorList>
    </citation>
    <scope>NUCLEOTIDE SEQUENCE [LARGE SCALE GENOMIC DNA]</scope>
</reference>
<dbReference type="Gene3D" id="2.60.40.10">
    <property type="entry name" value="Immunoglobulins"/>
    <property type="match status" value="1"/>
</dbReference>
<gene>
    <name evidence="1" type="ORF">UU67_C0045G0004</name>
</gene>
<dbReference type="Gene3D" id="3.20.20.80">
    <property type="entry name" value="Glycosidases"/>
    <property type="match status" value="1"/>
</dbReference>
<name>A0A0G0WIE2_9BACT</name>
<dbReference type="InterPro" id="IPR051923">
    <property type="entry name" value="Glycosyl_Hydrolase_39"/>
</dbReference>
<protein>
    <recommendedName>
        <fullName evidence="3">Glycoside hydrolase family 5 domain-containing protein</fullName>
    </recommendedName>
</protein>
<dbReference type="PANTHER" id="PTHR12631:SF10">
    <property type="entry name" value="BETA-XYLOSIDASE-LIKE PROTEIN-RELATED"/>
    <property type="match status" value="1"/>
</dbReference>
<organism evidence="1 2">
    <name type="scientific">Candidatus Daviesbacteria bacterium GW2011_GWB1_41_5</name>
    <dbReference type="NCBI Taxonomy" id="1618429"/>
    <lineage>
        <taxon>Bacteria</taxon>
        <taxon>Candidatus Daviesiibacteriota</taxon>
    </lineage>
</organism>
<dbReference type="PANTHER" id="PTHR12631">
    <property type="entry name" value="ALPHA-L-IDURONIDASE"/>
    <property type="match status" value="1"/>
</dbReference>
<evidence type="ECO:0000313" key="2">
    <source>
        <dbReference type="Proteomes" id="UP000034753"/>
    </source>
</evidence>
<comment type="caution">
    <text evidence="1">The sequence shown here is derived from an EMBL/GenBank/DDBJ whole genome shotgun (WGS) entry which is preliminary data.</text>
</comment>
<dbReference type="EMBL" id="LCBN01000045">
    <property type="protein sequence ID" value="KKS12674.1"/>
    <property type="molecule type" value="Genomic_DNA"/>
</dbReference>
<sequence length="611" mass="68848">MKKAQTLIGSKISTMIFSLTRIKHEVKFFIFLLLFTLHFTLFTSPASAIVDPLSSPNNKFGIHIIGANADEASPAAALVNSSGGDWGYITVLIESKNRDQKAWQKFFDDLRRRHLIPIVRIATEPVSSPISGQAFWKLPYEGEEVAWADFLDSLVWPVKNRYVVIYNEPNHALEWGNKVDAVSYARVLDKTITALKSKNDDFFVLNAGLDASAPNKLPFYQDEVSFTAEMESAVPGIFNRLDGWVSHSYPNPNFAGSPDDYGKGTVWTWEWEREFLEGMGVKKLPIFITETGWKHAEGIKYDSRLPSVELVSRNFKEAFTKCWIDSAIVAVTPFLLTYQEEPFDRFSFKKHTGESQNEKILPAGRDILGVEYPDYYPMYQAIQSLPKVSGRPAQENKADLSRSLVYSTIVAGENYDMSLAFKNTGQSIWNEYDPLELRAIQGGETFNITPVRAAGKIEPGNEVTLNVRLKASEPGKQKLSLQLFAGSKPFDDKIYQYDIEAKSPVALQVFASLPWKKDFSGEYLLKIVSDVMSATAKVILDQNGISAPLEGKYLLPDYNFDFTLYKPFYKPKTVGLKLKPGENKLDFGTLEPDFLSALTNPKEFWRLILGD</sequence>
<dbReference type="GO" id="GO:0004553">
    <property type="term" value="F:hydrolase activity, hydrolyzing O-glycosyl compounds"/>
    <property type="evidence" value="ECO:0007669"/>
    <property type="project" value="TreeGrafter"/>
</dbReference>
<accession>A0A0G0WIE2</accession>